<name>A0A0F7L5U3_9VIRU</name>
<organism evidence="1">
    <name type="scientific">uncultured marine virus</name>
    <dbReference type="NCBI Taxonomy" id="186617"/>
    <lineage>
        <taxon>Viruses</taxon>
        <taxon>environmental samples</taxon>
    </lineage>
</organism>
<proteinExistence type="predicted"/>
<reference evidence="1" key="2">
    <citation type="submission" date="2015-03" db="EMBL/GenBank/DDBJ databases">
        <authorList>
            <person name="Chow C.-E.T."/>
            <person name="Winget D.M."/>
            <person name="White R.A.III."/>
            <person name="Hallam S.J."/>
            <person name="Suttle C.A."/>
        </authorList>
    </citation>
    <scope>NUCLEOTIDE SEQUENCE</scope>
    <source>
        <strain evidence="1">Oxic1_4</strain>
    </source>
</reference>
<accession>A0A0F7L5U3</accession>
<dbReference type="EMBL" id="KR029599">
    <property type="protein sequence ID" value="AKH47894.1"/>
    <property type="molecule type" value="Genomic_DNA"/>
</dbReference>
<evidence type="ECO:0000313" key="1">
    <source>
        <dbReference type="EMBL" id="AKH47894.1"/>
    </source>
</evidence>
<reference evidence="1" key="1">
    <citation type="journal article" date="2015" name="Front. Microbiol.">
        <title>Combining genomic sequencing methods to explore viral diversity and reveal potential virus-host interactions.</title>
        <authorList>
            <person name="Chow C.E."/>
            <person name="Winget D.M."/>
            <person name="White R.A.III."/>
            <person name="Hallam S.J."/>
            <person name="Suttle C.A."/>
        </authorList>
    </citation>
    <scope>NUCLEOTIDE SEQUENCE</scope>
    <source>
        <strain evidence="1">Oxic1_4</strain>
    </source>
</reference>
<protein>
    <submittedName>
        <fullName evidence="1">Uncharacterized protein</fullName>
    </submittedName>
</protein>
<sequence length="79" mass="9275">MNEVVLQIRTIIGKSNMSDYIPNIPDDLIKFLDDRVPSKDFSPSDSLREIDFYMGKRELVNFLKTLHEDQLENQFLTPE</sequence>